<dbReference type="RefSeq" id="XP_018819226.1">
    <property type="nucleotide sequence ID" value="XM_018963681.1"/>
</dbReference>
<reference evidence="2" key="1">
    <citation type="submission" date="2025-08" db="UniProtKB">
        <authorList>
            <consortium name="RefSeq"/>
        </authorList>
    </citation>
    <scope>IDENTIFICATION</scope>
    <source>
        <tissue evidence="2">Leaves</tissue>
    </source>
</reference>
<dbReference type="GO" id="GO:0003676">
    <property type="term" value="F:nucleic acid binding"/>
    <property type="evidence" value="ECO:0007669"/>
    <property type="project" value="InterPro"/>
</dbReference>
<dbReference type="KEGG" id="jre:108989915"/>
<gene>
    <name evidence="2" type="primary">LOC108989915</name>
</gene>
<organism evidence="1 2">
    <name type="scientific">Juglans regia</name>
    <name type="common">English walnut</name>
    <dbReference type="NCBI Taxonomy" id="51240"/>
    <lineage>
        <taxon>Eukaryota</taxon>
        <taxon>Viridiplantae</taxon>
        <taxon>Streptophyta</taxon>
        <taxon>Embryophyta</taxon>
        <taxon>Tracheophyta</taxon>
        <taxon>Spermatophyta</taxon>
        <taxon>Magnoliopsida</taxon>
        <taxon>eudicotyledons</taxon>
        <taxon>Gunneridae</taxon>
        <taxon>Pentapetalae</taxon>
        <taxon>rosids</taxon>
        <taxon>fabids</taxon>
        <taxon>Fagales</taxon>
        <taxon>Juglandaceae</taxon>
        <taxon>Juglans</taxon>
    </lineage>
</organism>
<name>A0A2I4EIJ9_JUGRE</name>
<dbReference type="GO" id="GO:0004523">
    <property type="term" value="F:RNA-DNA hybrid ribonuclease activity"/>
    <property type="evidence" value="ECO:0007669"/>
    <property type="project" value="InterPro"/>
</dbReference>
<dbReference type="InterPro" id="IPR052929">
    <property type="entry name" value="RNase_H-like_EbsB-rel"/>
</dbReference>
<sequence>MFIWKANVNSLPTKLSLHRRKVIENPLCPVCGRENESICHVLWSCNAAADVWADKESPVQKWHGVEEDFMDLWLKLTEKLPRQDLNLVATVMRNMWWRRNAFIFENIFKGPSELFLQAQGTLKGFIEANSEGDGAIKGGERQEEEVRWKGPRSGFVKVNWDASLDVEKKMKGVGIIVRDEVGEVMLSLCGSDPGLCNPVVAELQALWRALKLCAELQWNKVIFKGDALGIIQAVNRKECCWEWHGQVVDDIKLILQNRPN</sequence>
<accession>A0A2I4EIJ9</accession>
<dbReference type="Pfam" id="PF13456">
    <property type="entry name" value="RVT_3"/>
    <property type="match status" value="1"/>
</dbReference>
<dbReference type="Gene3D" id="3.30.420.10">
    <property type="entry name" value="Ribonuclease H-like superfamily/Ribonuclease H"/>
    <property type="match status" value="1"/>
</dbReference>
<dbReference type="PANTHER" id="PTHR47074">
    <property type="entry name" value="BNAC02G40300D PROTEIN"/>
    <property type="match status" value="1"/>
</dbReference>
<dbReference type="PANTHER" id="PTHR47074:SF48">
    <property type="entry name" value="POLYNUCLEOTIDYL TRANSFERASE, RIBONUCLEASE H-LIKE SUPERFAMILY PROTEIN"/>
    <property type="match status" value="1"/>
</dbReference>
<keyword evidence="1" id="KW-1185">Reference proteome</keyword>
<dbReference type="OrthoDB" id="1745333at2759"/>
<dbReference type="SUPFAM" id="SSF53098">
    <property type="entry name" value="Ribonuclease H-like"/>
    <property type="match status" value="1"/>
</dbReference>
<dbReference type="GeneID" id="108989915"/>
<dbReference type="Pfam" id="PF13966">
    <property type="entry name" value="zf-RVT"/>
    <property type="match status" value="1"/>
</dbReference>
<dbReference type="AlphaFoldDB" id="A0A2I4EIJ9"/>
<protein>
    <submittedName>
        <fullName evidence="2">Uncharacterized protein LOC108989915</fullName>
    </submittedName>
</protein>
<evidence type="ECO:0000313" key="2">
    <source>
        <dbReference type="RefSeq" id="XP_018819226.1"/>
    </source>
</evidence>
<dbReference type="CDD" id="cd06222">
    <property type="entry name" value="RNase_H_like"/>
    <property type="match status" value="1"/>
</dbReference>
<evidence type="ECO:0000313" key="1">
    <source>
        <dbReference type="Proteomes" id="UP000235220"/>
    </source>
</evidence>
<dbReference type="InterPro" id="IPR036397">
    <property type="entry name" value="RNaseH_sf"/>
</dbReference>
<dbReference type="InterPro" id="IPR002156">
    <property type="entry name" value="RNaseH_domain"/>
</dbReference>
<dbReference type="Gramene" id="Jr02_10380_p1">
    <property type="protein sequence ID" value="cds.Jr02_10380_p1"/>
    <property type="gene ID" value="Jr02_10380"/>
</dbReference>
<dbReference type="InterPro" id="IPR012337">
    <property type="entry name" value="RNaseH-like_sf"/>
</dbReference>
<dbReference type="InterPro" id="IPR026960">
    <property type="entry name" value="RVT-Znf"/>
</dbReference>
<dbReference type="Proteomes" id="UP000235220">
    <property type="component" value="Chromosome 2"/>
</dbReference>
<proteinExistence type="predicted"/>
<dbReference type="InterPro" id="IPR044730">
    <property type="entry name" value="RNase_H-like_dom_plant"/>
</dbReference>